<reference evidence="1" key="2">
    <citation type="submission" date="2023-05" db="EMBL/GenBank/DDBJ databases">
        <authorList>
            <person name="Fouks B."/>
        </authorList>
    </citation>
    <scope>NUCLEOTIDE SEQUENCE</scope>
    <source>
        <strain evidence="1">Stay&amp;Tobe</strain>
        <tissue evidence="1">Testes</tissue>
    </source>
</reference>
<feature type="non-terminal residue" evidence="1">
    <location>
        <position position="1"/>
    </location>
</feature>
<comment type="caution">
    <text evidence="1">The sequence shown here is derived from an EMBL/GenBank/DDBJ whole genome shotgun (WGS) entry which is preliminary data.</text>
</comment>
<dbReference type="EMBL" id="JASPKZ010005317">
    <property type="protein sequence ID" value="KAJ9588693.1"/>
    <property type="molecule type" value="Genomic_DNA"/>
</dbReference>
<keyword evidence="2" id="KW-1185">Reference proteome</keyword>
<dbReference type="Proteomes" id="UP001233999">
    <property type="component" value="Unassembled WGS sequence"/>
</dbReference>
<name>A0AAD7ZXR3_DIPPU</name>
<organism evidence="1 2">
    <name type="scientific">Diploptera punctata</name>
    <name type="common">Pacific beetle cockroach</name>
    <dbReference type="NCBI Taxonomy" id="6984"/>
    <lineage>
        <taxon>Eukaryota</taxon>
        <taxon>Metazoa</taxon>
        <taxon>Ecdysozoa</taxon>
        <taxon>Arthropoda</taxon>
        <taxon>Hexapoda</taxon>
        <taxon>Insecta</taxon>
        <taxon>Pterygota</taxon>
        <taxon>Neoptera</taxon>
        <taxon>Polyneoptera</taxon>
        <taxon>Dictyoptera</taxon>
        <taxon>Blattodea</taxon>
        <taxon>Blaberoidea</taxon>
        <taxon>Blaberidae</taxon>
        <taxon>Diplopterinae</taxon>
        <taxon>Diploptera</taxon>
    </lineage>
</organism>
<reference evidence="1" key="1">
    <citation type="journal article" date="2023" name="IScience">
        <title>Live-bearing cockroach genome reveals convergent evolutionary mechanisms linked to viviparity in insects and beyond.</title>
        <authorList>
            <person name="Fouks B."/>
            <person name="Harrison M.C."/>
            <person name="Mikhailova A.A."/>
            <person name="Marchal E."/>
            <person name="English S."/>
            <person name="Carruthers M."/>
            <person name="Jennings E.C."/>
            <person name="Chiamaka E.L."/>
            <person name="Frigard R.A."/>
            <person name="Pippel M."/>
            <person name="Attardo G.M."/>
            <person name="Benoit J.B."/>
            <person name="Bornberg-Bauer E."/>
            <person name="Tobe S.S."/>
        </authorList>
    </citation>
    <scope>NUCLEOTIDE SEQUENCE</scope>
    <source>
        <strain evidence="1">Stay&amp;Tobe</strain>
    </source>
</reference>
<feature type="non-terminal residue" evidence="1">
    <location>
        <position position="56"/>
    </location>
</feature>
<proteinExistence type="predicted"/>
<evidence type="ECO:0000313" key="1">
    <source>
        <dbReference type="EMBL" id="KAJ9588693.1"/>
    </source>
</evidence>
<gene>
    <name evidence="1" type="ORF">L9F63_018007</name>
</gene>
<accession>A0AAD7ZXR3</accession>
<dbReference type="AlphaFoldDB" id="A0AAD7ZXR3"/>
<protein>
    <submittedName>
        <fullName evidence="1">Uncharacterized protein</fullName>
    </submittedName>
</protein>
<sequence>DTLKGLAQLEKAPWLAPADKVELFQNKGQTEENYQSSTHQWQENLHMWNKRFSTSR</sequence>
<evidence type="ECO:0000313" key="2">
    <source>
        <dbReference type="Proteomes" id="UP001233999"/>
    </source>
</evidence>